<dbReference type="Gene3D" id="1.10.287.1260">
    <property type="match status" value="1"/>
</dbReference>
<reference evidence="12 13" key="1">
    <citation type="submission" date="2020-08" db="EMBL/GenBank/DDBJ databases">
        <title>Genomic Encyclopedia of Type Strains, Phase IV (KMG-IV): sequencing the most valuable type-strain genomes for metagenomic binning, comparative biology and taxonomic classification.</title>
        <authorList>
            <person name="Goeker M."/>
        </authorList>
    </citation>
    <scope>NUCLEOTIDE SEQUENCE [LARGE SCALE GENOMIC DNA]</scope>
    <source>
        <strain evidence="12 13">DSM 21458</strain>
    </source>
</reference>
<dbReference type="InterPro" id="IPR045276">
    <property type="entry name" value="YbiO_bact"/>
</dbReference>
<evidence type="ECO:0000256" key="8">
    <source>
        <dbReference type="SAM" id="Phobius"/>
    </source>
</evidence>
<dbReference type="InterPro" id="IPR010920">
    <property type="entry name" value="LSM_dom_sf"/>
</dbReference>
<comment type="caution">
    <text evidence="12">The sequence shown here is derived from an EMBL/GenBank/DDBJ whole genome shotgun (WGS) entry which is preliminary data.</text>
</comment>
<feature type="transmembrane region" description="Helical" evidence="8">
    <location>
        <begin position="113"/>
        <end position="135"/>
    </location>
</feature>
<feature type="domain" description="Mechanosensitive ion channel transmembrane helices 2/3" evidence="11">
    <location>
        <begin position="158"/>
        <end position="197"/>
    </location>
</feature>
<evidence type="ECO:0000313" key="12">
    <source>
        <dbReference type="EMBL" id="MBB6100142.1"/>
    </source>
</evidence>
<keyword evidence="5 8" id="KW-1133">Transmembrane helix</keyword>
<evidence type="ECO:0000256" key="6">
    <source>
        <dbReference type="ARBA" id="ARBA00023136"/>
    </source>
</evidence>
<feature type="transmembrane region" description="Helical" evidence="8">
    <location>
        <begin position="69"/>
        <end position="93"/>
    </location>
</feature>
<dbReference type="InterPro" id="IPR023408">
    <property type="entry name" value="MscS_beta-dom_sf"/>
</dbReference>
<evidence type="ECO:0000256" key="4">
    <source>
        <dbReference type="ARBA" id="ARBA00022692"/>
    </source>
</evidence>
<evidence type="ECO:0000256" key="7">
    <source>
        <dbReference type="SAM" id="MobiDB-lite"/>
    </source>
</evidence>
<dbReference type="GO" id="GO:0008381">
    <property type="term" value="F:mechanosensitive monoatomic ion channel activity"/>
    <property type="evidence" value="ECO:0007669"/>
    <property type="project" value="InterPro"/>
</dbReference>
<keyword evidence="4 8" id="KW-0812">Transmembrane</keyword>
<protein>
    <submittedName>
        <fullName evidence="12">Small conductance mechanosensitive channel</fullName>
    </submittedName>
</protein>
<name>A0A841I8J3_9DEIO</name>
<feature type="transmembrane region" description="Helical" evidence="8">
    <location>
        <begin position="16"/>
        <end position="34"/>
    </location>
</feature>
<evidence type="ECO:0000256" key="5">
    <source>
        <dbReference type="ARBA" id="ARBA00022989"/>
    </source>
</evidence>
<feature type="transmembrane region" description="Helical" evidence="8">
    <location>
        <begin position="156"/>
        <end position="175"/>
    </location>
</feature>
<keyword evidence="13" id="KW-1185">Reference proteome</keyword>
<evidence type="ECO:0000256" key="2">
    <source>
        <dbReference type="ARBA" id="ARBA00008017"/>
    </source>
</evidence>
<dbReference type="InterPro" id="IPR049278">
    <property type="entry name" value="MS_channel_C"/>
</dbReference>
<feature type="region of interest" description="Disordered" evidence="7">
    <location>
        <begin position="378"/>
        <end position="407"/>
    </location>
</feature>
<dbReference type="SUPFAM" id="SSF82861">
    <property type="entry name" value="Mechanosensitive channel protein MscS (YggB), transmembrane region"/>
    <property type="match status" value="1"/>
</dbReference>
<sequence length="407" mass="44409">MDLLEQLQTQLVKPQLLIGAIITVLLTFGIWKLGDNLLALMKKHLSEREAEADSGHAPRTQKVMQVVGTVWGVIMFYVGAILLIRSLGLTALSPFYDQGNEVLSWLGMSVGRILAVGVLTYIALMFVGTLSRRIVAPDNFNRRSVRVNTLTRVVQSTLRIVILTIAAVSVLQNLGIQATTLLAGVSVLGLAVSFGAQSLVKDVFTGFFILLEDQYGVGDVITVNNNPNLSGAVEKLNLRVTYLRALDGTVHVIPNGQILTVSVASKDWSRTVAAVQVAYEADIERAIAVLTQVSEELYGDPKWRPVFLEEPSVEGVSALKSDGVEIRALFKVMPKEQWALGREFNRRIKTALEAQGIEIPFPQRTIHWSQTPLTIQLQRAPRQEAADKGAGSGVDLNKPGPDRPADG</sequence>
<organism evidence="12 13">
    <name type="scientific">Deinobacterium chartae</name>
    <dbReference type="NCBI Taxonomy" id="521158"/>
    <lineage>
        <taxon>Bacteria</taxon>
        <taxon>Thermotogati</taxon>
        <taxon>Deinococcota</taxon>
        <taxon>Deinococci</taxon>
        <taxon>Deinococcales</taxon>
        <taxon>Deinococcaceae</taxon>
        <taxon>Deinobacterium</taxon>
    </lineage>
</organism>
<dbReference type="Gene3D" id="3.30.70.100">
    <property type="match status" value="1"/>
</dbReference>
<proteinExistence type="inferred from homology"/>
<feature type="domain" description="Mechanosensitive ion channel MscS" evidence="9">
    <location>
        <begin position="199"/>
        <end position="263"/>
    </location>
</feature>
<dbReference type="Gene3D" id="2.30.30.60">
    <property type="match status" value="1"/>
</dbReference>
<dbReference type="SUPFAM" id="SSF50182">
    <property type="entry name" value="Sm-like ribonucleoproteins"/>
    <property type="match status" value="1"/>
</dbReference>
<dbReference type="GO" id="GO:0005886">
    <property type="term" value="C:plasma membrane"/>
    <property type="evidence" value="ECO:0007669"/>
    <property type="project" value="UniProtKB-SubCell"/>
</dbReference>
<keyword evidence="6 8" id="KW-0472">Membrane</keyword>
<evidence type="ECO:0000259" key="11">
    <source>
        <dbReference type="Pfam" id="PF21088"/>
    </source>
</evidence>
<feature type="domain" description="Mechanosensitive ion channel MscS C-terminal" evidence="10">
    <location>
        <begin position="274"/>
        <end position="359"/>
    </location>
</feature>
<evidence type="ECO:0000259" key="10">
    <source>
        <dbReference type="Pfam" id="PF21082"/>
    </source>
</evidence>
<dbReference type="InterPro" id="IPR006685">
    <property type="entry name" value="MscS_channel_2nd"/>
</dbReference>
<dbReference type="Proteomes" id="UP000569951">
    <property type="component" value="Unassembled WGS sequence"/>
</dbReference>
<dbReference type="Pfam" id="PF21088">
    <property type="entry name" value="MS_channel_1st"/>
    <property type="match status" value="1"/>
</dbReference>
<dbReference type="InterPro" id="IPR011066">
    <property type="entry name" value="MscS_channel_C_sf"/>
</dbReference>
<dbReference type="PANTHER" id="PTHR30460:SF0">
    <property type="entry name" value="MODERATE CONDUCTANCE MECHANOSENSITIVE CHANNEL YBIO"/>
    <property type="match status" value="1"/>
</dbReference>
<evidence type="ECO:0000256" key="3">
    <source>
        <dbReference type="ARBA" id="ARBA00022475"/>
    </source>
</evidence>
<comment type="subcellular location">
    <subcellularLocation>
        <location evidence="1">Cell membrane</location>
        <topology evidence="1">Multi-pass membrane protein</topology>
    </subcellularLocation>
</comment>
<dbReference type="AlphaFoldDB" id="A0A841I8J3"/>
<dbReference type="InterPro" id="IPR049142">
    <property type="entry name" value="MS_channel_1st"/>
</dbReference>
<evidence type="ECO:0000313" key="13">
    <source>
        <dbReference type="Proteomes" id="UP000569951"/>
    </source>
</evidence>
<keyword evidence="3" id="KW-1003">Cell membrane</keyword>
<dbReference type="PANTHER" id="PTHR30460">
    <property type="entry name" value="MODERATE CONDUCTANCE MECHANOSENSITIVE CHANNEL YBIO"/>
    <property type="match status" value="1"/>
</dbReference>
<dbReference type="EMBL" id="JACHHG010000023">
    <property type="protein sequence ID" value="MBB6100142.1"/>
    <property type="molecule type" value="Genomic_DNA"/>
</dbReference>
<dbReference type="RefSeq" id="WP_246351732.1">
    <property type="nucleotide sequence ID" value="NZ_JACHHG010000023.1"/>
</dbReference>
<dbReference type="Pfam" id="PF00924">
    <property type="entry name" value="MS_channel_2nd"/>
    <property type="match status" value="1"/>
</dbReference>
<dbReference type="SUPFAM" id="SSF82689">
    <property type="entry name" value="Mechanosensitive channel protein MscS (YggB), C-terminal domain"/>
    <property type="match status" value="1"/>
</dbReference>
<evidence type="ECO:0000259" key="9">
    <source>
        <dbReference type="Pfam" id="PF00924"/>
    </source>
</evidence>
<dbReference type="Pfam" id="PF21082">
    <property type="entry name" value="MS_channel_3rd"/>
    <property type="match status" value="1"/>
</dbReference>
<evidence type="ECO:0000256" key="1">
    <source>
        <dbReference type="ARBA" id="ARBA00004651"/>
    </source>
</evidence>
<accession>A0A841I8J3</accession>
<comment type="similarity">
    <text evidence="2">Belongs to the MscS (TC 1.A.23) family.</text>
</comment>
<dbReference type="InterPro" id="IPR011014">
    <property type="entry name" value="MscS_channel_TM-2"/>
</dbReference>
<gene>
    <name evidence="12" type="ORF">HNR42_003612</name>
</gene>